<accession>A0AAF3EPG2</accession>
<feature type="domain" description="Orn/DAP/Arg decarboxylase 2 N-terminal" evidence="14">
    <location>
        <begin position="56"/>
        <end position="289"/>
    </location>
</feature>
<feature type="active site" description="Proton donor" evidence="11">
    <location>
        <position position="365"/>
    </location>
</feature>
<dbReference type="FunFam" id="3.20.20.10:FF:000005">
    <property type="entry name" value="Ornithine decarboxylase"/>
    <property type="match status" value="1"/>
</dbReference>
<dbReference type="InterPro" id="IPR022643">
    <property type="entry name" value="De-COase2_C"/>
</dbReference>
<evidence type="ECO:0000256" key="3">
    <source>
        <dbReference type="ARBA" id="ARBA00022898"/>
    </source>
</evidence>
<evidence type="ECO:0000256" key="1">
    <source>
        <dbReference type="ARBA" id="ARBA00001933"/>
    </source>
</evidence>
<dbReference type="PANTHER" id="PTHR11482:SF6">
    <property type="entry name" value="ORNITHINE DECARBOXYLASE 1-RELATED"/>
    <property type="match status" value="1"/>
</dbReference>
<dbReference type="Pfam" id="PF00278">
    <property type="entry name" value="Orn_DAP_Arg_deC"/>
    <property type="match status" value="1"/>
</dbReference>
<evidence type="ECO:0000256" key="11">
    <source>
        <dbReference type="PIRSR" id="PIRSR600183-50"/>
    </source>
</evidence>
<dbReference type="PROSITE" id="PS00878">
    <property type="entry name" value="ODR_DC_2_1"/>
    <property type="match status" value="1"/>
</dbReference>
<keyword evidence="3 11" id="KW-0663">Pyridoxal phosphate</keyword>
<dbReference type="InterPro" id="IPR022653">
    <property type="entry name" value="De-COase2_pyr-phos_BS"/>
</dbReference>
<dbReference type="SUPFAM" id="SSF51419">
    <property type="entry name" value="PLP-binding barrel"/>
    <property type="match status" value="1"/>
</dbReference>
<dbReference type="Proteomes" id="UP000887575">
    <property type="component" value="Unassembled WGS sequence"/>
</dbReference>
<proteinExistence type="inferred from homology"/>
<evidence type="ECO:0000259" key="14">
    <source>
        <dbReference type="Pfam" id="PF02784"/>
    </source>
</evidence>
<reference evidence="16" key="1">
    <citation type="submission" date="2024-02" db="UniProtKB">
        <authorList>
            <consortium name="WormBaseParasite"/>
        </authorList>
    </citation>
    <scope>IDENTIFICATION</scope>
</reference>
<keyword evidence="4" id="KW-0620">Polyamine biosynthesis</keyword>
<dbReference type="InterPro" id="IPR002433">
    <property type="entry name" value="Orn_de-COase"/>
</dbReference>
<keyword evidence="15" id="KW-1185">Reference proteome</keyword>
<protein>
    <recommendedName>
        <fullName evidence="7">ornithine decarboxylase</fullName>
        <ecNumber evidence="7">4.1.1.17</ecNumber>
    </recommendedName>
</protein>
<evidence type="ECO:0000256" key="7">
    <source>
        <dbReference type="ARBA" id="ARBA00034138"/>
    </source>
</evidence>
<dbReference type="InterPro" id="IPR029066">
    <property type="entry name" value="PLP-binding_barrel"/>
</dbReference>
<evidence type="ECO:0000313" key="16">
    <source>
        <dbReference type="WBParaSite" id="MBELARI_LOCUS15978"/>
    </source>
</evidence>
<dbReference type="Gene3D" id="3.20.20.10">
    <property type="entry name" value="Alanine racemase"/>
    <property type="match status" value="1"/>
</dbReference>
<evidence type="ECO:0000256" key="4">
    <source>
        <dbReference type="ARBA" id="ARBA00023115"/>
    </source>
</evidence>
<comment type="pathway">
    <text evidence="6">Amine and polyamine biosynthesis; putrescine biosynthesis via L-ornithine pathway; putrescine from L-ornithine: step 1/1.</text>
</comment>
<comment type="cofactor">
    <cofactor evidence="1 11">
        <name>pyridoxal 5'-phosphate</name>
        <dbReference type="ChEBI" id="CHEBI:597326"/>
    </cofactor>
</comment>
<evidence type="ECO:0000256" key="5">
    <source>
        <dbReference type="ARBA" id="ARBA00023239"/>
    </source>
</evidence>
<organism evidence="15 16">
    <name type="scientific">Mesorhabditis belari</name>
    <dbReference type="NCBI Taxonomy" id="2138241"/>
    <lineage>
        <taxon>Eukaryota</taxon>
        <taxon>Metazoa</taxon>
        <taxon>Ecdysozoa</taxon>
        <taxon>Nematoda</taxon>
        <taxon>Chromadorea</taxon>
        <taxon>Rhabditida</taxon>
        <taxon>Rhabditina</taxon>
        <taxon>Rhabditomorpha</taxon>
        <taxon>Rhabditoidea</taxon>
        <taxon>Rhabditidae</taxon>
        <taxon>Mesorhabditinae</taxon>
        <taxon>Mesorhabditis</taxon>
    </lineage>
</organism>
<comment type="subunit">
    <text evidence="9">Homodimer. Only the dimer is catalytically active, as the active sites are constructed of residues from both monomers.</text>
</comment>
<name>A0AAF3EPG2_9BILA</name>
<dbReference type="GO" id="GO:0005737">
    <property type="term" value="C:cytoplasm"/>
    <property type="evidence" value="ECO:0007669"/>
    <property type="project" value="TreeGrafter"/>
</dbReference>
<dbReference type="EC" id="4.1.1.17" evidence="7"/>
<comment type="catalytic activity">
    <reaction evidence="10">
        <text>L-ornithine + H(+) = putrescine + CO2</text>
        <dbReference type="Rhea" id="RHEA:22964"/>
        <dbReference type="ChEBI" id="CHEBI:15378"/>
        <dbReference type="ChEBI" id="CHEBI:16526"/>
        <dbReference type="ChEBI" id="CHEBI:46911"/>
        <dbReference type="ChEBI" id="CHEBI:326268"/>
        <dbReference type="EC" id="4.1.1.17"/>
    </reaction>
</comment>
<dbReference type="AlphaFoldDB" id="A0AAF3EPG2"/>
<evidence type="ECO:0000256" key="9">
    <source>
        <dbReference type="ARBA" id="ARBA00046672"/>
    </source>
</evidence>
<dbReference type="GO" id="GO:0004586">
    <property type="term" value="F:ornithine decarboxylase activity"/>
    <property type="evidence" value="ECO:0007669"/>
    <property type="project" value="UniProtKB-EC"/>
</dbReference>
<dbReference type="PANTHER" id="PTHR11482">
    <property type="entry name" value="ARGININE/DIAMINOPIMELATE/ORNITHINE DECARBOXYLASE"/>
    <property type="match status" value="1"/>
</dbReference>
<dbReference type="GO" id="GO:0033387">
    <property type="term" value="P:putrescine biosynthetic process from arginine, via ornithine"/>
    <property type="evidence" value="ECO:0007669"/>
    <property type="project" value="TreeGrafter"/>
</dbReference>
<evidence type="ECO:0000256" key="8">
    <source>
        <dbReference type="ARBA" id="ARBA00037173"/>
    </source>
</evidence>
<dbReference type="WBParaSite" id="MBELARI_LOCUS15978">
    <property type="protein sequence ID" value="MBELARI_LOCUS15978"/>
    <property type="gene ID" value="MBELARI_LOCUS15978"/>
</dbReference>
<evidence type="ECO:0000259" key="13">
    <source>
        <dbReference type="Pfam" id="PF00278"/>
    </source>
</evidence>
<comment type="similarity">
    <text evidence="2 12">Belongs to the Orn/Lys/Arg decarboxylase class-II family.</text>
</comment>
<dbReference type="SUPFAM" id="SSF50621">
    <property type="entry name" value="Alanine racemase C-terminal domain-like"/>
    <property type="match status" value="1"/>
</dbReference>
<evidence type="ECO:0000256" key="6">
    <source>
        <dbReference type="ARBA" id="ARBA00034115"/>
    </source>
</evidence>
<dbReference type="PRINTS" id="PR01182">
    <property type="entry name" value="ORNDCRBXLASE"/>
</dbReference>
<dbReference type="Gene3D" id="2.40.37.10">
    <property type="entry name" value="Lyase, Ornithine Decarboxylase, Chain A, domain 1"/>
    <property type="match status" value="1"/>
</dbReference>
<sequence>MAEDSWIHFCNGEKVVFENQEIAIFPSIESMSLCRKIASFRDKNNNKKGFMLYNLDHLVKRFELWKEEFPMVEPFYATKANNDPVILRILTAFGCSFDCASQNEIDLLIKLGASPSQIIFAHPAKTEESILFAKAHDVKLLVVDSVEELLKQSRLFPGSKSVIRISASSSQSISDLSAKFGADPEEEAPEIIKIGAKEGINIHGISFHVGTGCEDPAAIPRALQAVKKLILMGREAGHEMKLVDIGGGFNGYDDQKFRECAAGARPTIEALKEELDLRFIAEPGRYIVAPCASICVNVQLGKEVSAAKITGNPADKDKRGIEYYITSSVFGTFVCCWYGYLNSEGRPLFPKGGEQFVSRIWGPTCDSKDEIETNKMMERLVCGDWIYYDFKGAYTTVYEAPFNGFPHPEHLFASSEKVWDRIKEALL</sequence>
<evidence type="ECO:0000256" key="2">
    <source>
        <dbReference type="ARBA" id="ARBA00008872"/>
    </source>
</evidence>
<feature type="modified residue" description="N6-(pyridoxal phosphate)lysine" evidence="11">
    <location>
        <position position="79"/>
    </location>
</feature>
<comment type="function">
    <text evidence="8">Catalyzes the first and rate-limiting step of polyamine biosynthesis that converts ornithine into putrescine, which is the precursor for the polyamines, spermidine and spermine. Polyamines are essential for cell proliferation and are implicated in cellular processes, ranging from DNA replication to apoptosis.</text>
</comment>
<keyword evidence="5" id="KW-0456">Lyase</keyword>
<dbReference type="CDD" id="cd00622">
    <property type="entry name" value="PLPDE_III_ODC"/>
    <property type="match status" value="1"/>
</dbReference>
<evidence type="ECO:0000313" key="15">
    <source>
        <dbReference type="Proteomes" id="UP000887575"/>
    </source>
</evidence>
<dbReference type="InterPro" id="IPR000183">
    <property type="entry name" value="Orn/DAP/Arg_de-COase"/>
</dbReference>
<evidence type="ECO:0000256" key="12">
    <source>
        <dbReference type="RuleBase" id="RU003737"/>
    </source>
</evidence>
<evidence type="ECO:0000256" key="10">
    <source>
        <dbReference type="ARBA" id="ARBA00049127"/>
    </source>
</evidence>
<dbReference type="PRINTS" id="PR01179">
    <property type="entry name" value="ODADCRBXLASE"/>
</dbReference>
<dbReference type="Pfam" id="PF02784">
    <property type="entry name" value="Orn_Arg_deC_N"/>
    <property type="match status" value="1"/>
</dbReference>
<dbReference type="InterPro" id="IPR009006">
    <property type="entry name" value="Ala_racemase/Decarboxylase_C"/>
</dbReference>
<dbReference type="InterPro" id="IPR022644">
    <property type="entry name" value="De-COase2_N"/>
</dbReference>
<feature type="domain" description="Orn/DAP/Arg decarboxylase 2 C-terminal" evidence="13">
    <location>
        <begin position="321"/>
        <end position="388"/>
    </location>
</feature>